<dbReference type="Proteomes" id="UP000192596">
    <property type="component" value="Unassembled WGS sequence"/>
</dbReference>
<dbReference type="EMBL" id="NAJO01000002">
    <property type="protein sequence ID" value="OQO14214.1"/>
    <property type="molecule type" value="Genomic_DNA"/>
</dbReference>
<name>A0A1V8TSB8_9PEZI</name>
<sequence length="204" mass="22732">MATSSSSNTSVAGDRAQLNIVHNPVPDAGNNNTFAISQILHRRNAISLTRPAPATIDPQILALGPDPRGYLEAERQADLVLDLAAIEAADREFYGAPRRRRLDIESIIGSAERRTVRRRRAGGRIGVRSAWAEGESDDDDDIDEEDVGGVRGMAELTFEGRLALETDGVLRDVRNEEVIVTEDVMEEVMRRWVRDGRRKMRRVM</sequence>
<reference evidence="2" key="1">
    <citation type="submission" date="2017-03" db="EMBL/GenBank/DDBJ databases">
        <title>Genomes of endolithic fungi from Antarctica.</title>
        <authorList>
            <person name="Coleine C."/>
            <person name="Masonjones S."/>
            <person name="Stajich J.E."/>
        </authorList>
    </citation>
    <scope>NUCLEOTIDE SEQUENCE [LARGE SCALE GENOMIC DNA]</scope>
    <source>
        <strain evidence="2">CCFEE 5527</strain>
    </source>
</reference>
<accession>A0A1V8TSB8</accession>
<proteinExistence type="predicted"/>
<keyword evidence="2" id="KW-1185">Reference proteome</keyword>
<protein>
    <submittedName>
        <fullName evidence="1">Uncharacterized protein</fullName>
    </submittedName>
</protein>
<evidence type="ECO:0000313" key="2">
    <source>
        <dbReference type="Proteomes" id="UP000192596"/>
    </source>
</evidence>
<evidence type="ECO:0000313" key="1">
    <source>
        <dbReference type="EMBL" id="OQO14214.1"/>
    </source>
</evidence>
<dbReference type="AlphaFoldDB" id="A0A1V8TSB8"/>
<gene>
    <name evidence="1" type="ORF">B0A48_01090</name>
</gene>
<dbReference type="InParanoid" id="A0A1V8TSB8"/>
<comment type="caution">
    <text evidence="1">The sequence shown here is derived from an EMBL/GenBank/DDBJ whole genome shotgun (WGS) entry which is preliminary data.</text>
</comment>
<organism evidence="1 2">
    <name type="scientific">Cryoendolithus antarcticus</name>
    <dbReference type="NCBI Taxonomy" id="1507870"/>
    <lineage>
        <taxon>Eukaryota</taxon>
        <taxon>Fungi</taxon>
        <taxon>Dikarya</taxon>
        <taxon>Ascomycota</taxon>
        <taxon>Pezizomycotina</taxon>
        <taxon>Dothideomycetes</taxon>
        <taxon>Dothideomycetidae</taxon>
        <taxon>Cladosporiales</taxon>
        <taxon>Cladosporiaceae</taxon>
        <taxon>Cryoendolithus</taxon>
    </lineage>
</organism>